<evidence type="ECO:0000256" key="5">
    <source>
        <dbReference type="ARBA" id="ARBA00023163"/>
    </source>
</evidence>
<evidence type="ECO:0000256" key="3">
    <source>
        <dbReference type="ARBA" id="ARBA00023015"/>
    </source>
</evidence>
<dbReference type="GO" id="GO:0003677">
    <property type="term" value="F:DNA binding"/>
    <property type="evidence" value="ECO:0007669"/>
    <property type="project" value="UniProtKB-KW"/>
</dbReference>
<evidence type="ECO:0000256" key="6">
    <source>
        <dbReference type="ARBA" id="ARBA00023242"/>
    </source>
</evidence>
<sequence length="350" mass="39374">MQQIVGSSSPDMDLIKLGCVFFMILEFFKGSRKSILSHLVHGVELFNRTGHGQESNSYDFMADTILSRMGLLQCLYGRPRKAHFPSSYRTSSHVRNHHLQTFQNLEEARDALVVLAASVLDFVGRVFYSAEPSSDNDFSEQEALSSRLQQWSNLARTLLTGLQNRTDERSKNSSDSVAIATVFLATATDQSEISYDHHINAFRFIVDTAVDIAHEIRVSESAPRLFSFDPGLILCLFFTAIKCRDRDIRRKTVAMLRLVPAREGMWDATEAALVAEEAVRWEEGSMVGSSGGCLPVIPDTARIYDTDLEECVDNKQSVLRIKFRYKANACFQDAIVFVDLPATDKRKSPR</sequence>
<dbReference type="STRING" id="576137.A0A1L7WC88"/>
<dbReference type="PANTHER" id="PTHR36206:SF12">
    <property type="entry name" value="ASPERCRYPTIN BIOSYNTHESIS CLUSTER-SPECIFIC TRANSCRIPTION REGULATOR ATNN-RELATED"/>
    <property type="match status" value="1"/>
</dbReference>
<evidence type="ECO:0000256" key="2">
    <source>
        <dbReference type="ARBA" id="ARBA00022833"/>
    </source>
</evidence>
<dbReference type="EMBL" id="FJOG01000001">
    <property type="protein sequence ID" value="CZR50395.1"/>
    <property type="molecule type" value="Genomic_DNA"/>
</dbReference>
<accession>A0A1L7WC88</accession>
<reference evidence="7 8" key="1">
    <citation type="submission" date="2016-03" db="EMBL/GenBank/DDBJ databases">
        <authorList>
            <person name="Ploux O."/>
        </authorList>
    </citation>
    <scope>NUCLEOTIDE SEQUENCE [LARGE SCALE GENOMIC DNA]</scope>
    <source>
        <strain evidence="7 8">UAMH 11012</strain>
    </source>
</reference>
<dbReference type="OrthoDB" id="2593732at2759"/>
<dbReference type="Proteomes" id="UP000184330">
    <property type="component" value="Unassembled WGS sequence"/>
</dbReference>
<keyword evidence="1" id="KW-0479">Metal-binding</keyword>
<name>A0A1L7WC88_9HELO</name>
<keyword evidence="3" id="KW-0805">Transcription regulation</keyword>
<keyword evidence="6" id="KW-0539">Nucleus</keyword>
<proteinExistence type="predicted"/>
<evidence type="ECO:0000313" key="7">
    <source>
        <dbReference type="EMBL" id="CZR50395.1"/>
    </source>
</evidence>
<keyword evidence="8" id="KW-1185">Reference proteome</keyword>
<protein>
    <submittedName>
        <fullName evidence="7">Uncharacterized protein</fullName>
    </submittedName>
</protein>
<evidence type="ECO:0000256" key="1">
    <source>
        <dbReference type="ARBA" id="ARBA00022723"/>
    </source>
</evidence>
<evidence type="ECO:0000256" key="4">
    <source>
        <dbReference type="ARBA" id="ARBA00023125"/>
    </source>
</evidence>
<keyword evidence="4" id="KW-0238">DNA-binding</keyword>
<dbReference type="InterPro" id="IPR052360">
    <property type="entry name" value="Transcr_Regulatory_Proteins"/>
</dbReference>
<gene>
    <name evidence="7" type="ORF">PAC_00267</name>
</gene>
<keyword evidence="5" id="KW-0804">Transcription</keyword>
<organism evidence="7 8">
    <name type="scientific">Phialocephala subalpina</name>
    <dbReference type="NCBI Taxonomy" id="576137"/>
    <lineage>
        <taxon>Eukaryota</taxon>
        <taxon>Fungi</taxon>
        <taxon>Dikarya</taxon>
        <taxon>Ascomycota</taxon>
        <taxon>Pezizomycotina</taxon>
        <taxon>Leotiomycetes</taxon>
        <taxon>Helotiales</taxon>
        <taxon>Mollisiaceae</taxon>
        <taxon>Phialocephala</taxon>
        <taxon>Phialocephala fortinii species complex</taxon>
    </lineage>
</organism>
<dbReference type="AlphaFoldDB" id="A0A1L7WC88"/>
<evidence type="ECO:0000313" key="8">
    <source>
        <dbReference type="Proteomes" id="UP000184330"/>
    </source>
</evidence>
<dbReference type="GO" id="GO:0046872">
    <property type="term" value="F:metal ion binding"/>
    <property type="evidence" value="ECO:0007669"/>
    <property type="project" value="UniProtKB-KW"/>
</dbReference>
<keyword evidence="2" id="KW-0862">Zinc</keyword>
<dbReference type="PANTHER" id="PTHR36206">
    <property type="entry name" value="ASPERCRYPTIN BIOSYNTHESIS CLUSTER-SPECIFIC TRANSCRIPTION REGULATOR ATNN-RELATED"/>
    <property type="match status" value="1"/>
</dbReference>